<keyword evidence="2" id="KW-1185">Reference proteome</keyword>
<proteinExistence type="predicted"/>
<accession>A0A504Z2F0</accession>
<gene>
    <name evidence="1" type="ORF">FGIG_00142</name>
</gene>
<dbReference type="Proteomes" id="UP000316759">
    <property type="component" value="Unassembled WGS sequence"/>
</dbReference>
<comment type="caution">
    <text evidence="1">The sequence shown here is derived from an EMBL/GenBank/DDBJ whole genome shotgun (WGS) entry which is preliminary data.</text>
</comment>
<evidence type="ECO:0000313" key="2">
    <source>
        <dbReference type="Proteomes" id="UP000316759"/>
    </source>
</evidence>
<evidence type="ECO:0000313" key="1">
    <source>
        <dbReference type="EMBL" id="TPP66885.1"/>
    </source>
</evidence>
<protein>
    <submittedName>
        <fullName evidence="1">Uncharacterized protein</fullName>
    </submittedName>
</protein>
<reference evidence="1 2" key="1">
    <citation type="submission" date="2019-04" db="EMBL/GenBank/DDBJ databases">
        <title>Annotation for the trematode Fasciola gigantica.</title>
        <authorList>
            <person name="Choi Y.-J."/>
        </authorList>
    </citation>
    <scope>NUCLEOTIDE SEQUENCE [LARGE SCALE GENOMIC DNA]</scope>
    <source>
        <strain evidence="1">Uganda_cow_1</strain>
    </source>
</reference>
<dbReference type="EMBL" id="SUNJ01001307">
    <property type="protein sequence ID" value="TPP66885.1"/>
    <property type="molecule type" value="Genomic_DNA"/>
</dbReference>
<dbReference type="AlphaFoldDB" id="A0A504Z2F0"/>
<sequence>MVPTGGWAGGQASRPTLRAGERQIDKCGEKNVDIAAISWDAVRPRTYRALCCSCLSASCAAVVIANRIVPIPVQYGPSATLTAAGWRPYLLHHHPHREPWCVDYACVLLLLSSLSLSGCLTLSTNPTAERNIYTNRSCRSCSLIGAVSTRLF</sequence>
<organism evidence="1 2">
    <name type="scientific">Fasciola gigantica</name>
    <name type="common">Giant liver fluke</name>
    <dbReference type="NCBI Taxonomy" id="46835"/>
    <lineage>
        <taxon>Eukaryota</taxon>
        <taxon>Metazoa</taxon>
        <taxon>Spiralia</taxon>
        <taxon>Lophotrochozoa</taxon>
        <taxon>Platyhelminthes</taxon>
        <taxon>Trematoda</taxon>
        <taxon>Digenea</taxon>
        <taxon>Plagiorchiida</taxon>
        <taxon>Echinostomata</taxon>
        <taxon>Echinostomatoidea</taxon>
        <taxon>Fasciolidae</taxon>
        <taxon>Fasciola</taxon>
    </lineage>
</organism>
<name>A0A504Z2F0_FASGI</name>